<dbReference type="Proteomes" id="UP001595824">
    <property type="component" value="Unassembled WGS sequence"/>
</dbReference>
<evidence type="ECO:0000313" key="3">
    <source>
        <dbReference type="Proteomes" id="UP001595824"/>
    </source>
</evidence>
<gene>
    <name evidence="2" type="ORF">ACFPC0_10520</name>
</gene>
<dbReference type="EMBL" id="JBHSDP010000011">
    <property type="protein sequence ID" value="MFC4328258.1"/>
    <property type="molecule type" value="Genomic_DNA"/>
</dbReference>
<evidence type="ECO:0000313" key="2">
    <source>
        <dbReference type="EMBL" id="MFC4328258.1"/>
    </source>
</evidence>
<feature type="region of interest" description="Disordered" evidence="1">
    <location>
        <begin position="1"/>
        <end position="22"/>
    </location>
</feature>
<name>A0ABV8TCE0_9ACTN</name>
<sequence>MDEEAEAHDFAEEEEEGEVTPVLDMRTGRVRLMAKRCDTCIFRPGNLMLLRPGRLKSMTQACVKEEGHVICHDTLIHADAHLPGAICRGFEQHPAADRSLAVRWMRVTGMVTLVHADGRLEDVDYQSLPPYREN</sequence>
<proteinExistence type="predicted"/>
<organism evidence="2 3">
    <name type="scientific">Streptomyces andamanensis</name>
    <dbReference type="NCBI Taxonomy" id="1565035"/>
    <lineage>
        <taxon>Bacteria</taxon>
        <taxon>Bacillati</taxon>
        <taxon>Actinomycetota</taxon>
        <taxon>Actinomycetes</taxon>
        <taxon>Kitasatosporales</taxon>
        <taxon>Streptomycetaceae</taxon>
        <taxon>Streptomyces</taxon>
    </lineage>
</organism>
<comment type="caution">
    <text evidence="2">The sequence shown here is derived from an EMBL/GenBank/DDBJ whole genome shotgun (WGS) entry which is preliminary data.</text>
</comment>
<protein>
    <submittedName>
        <fullName evidence="2">Uncharacterized protein</fullName>
    </submittedName>
</protein>
<accession>A0ABV8TCE0</accession>
<evidence type="ECO:0000256" key="1">
    <source>
        <dbReference type="SAM" id="MobiDB-lite"/>
    </source>
</evidence>
<feature type="compositionally biased region" description="Acidic residues" evidence="1">
    <location>
        <begin position="1"/>
        <end position="18"/>
    </location>
</feature>
<keyword evidence="3" id="KW-1185">Reference proteome</keyword>
<reference evidence="3" key="1">
    <citation type="journal article" date="2019" name="Int. J. Syst. Evol. Microbiol.">
        <title>The Global Catalogue of Microorganisms (GCM) 10K type strain sequencing project: providing services to taxonomists for standard genome sequencing and annotation.</title>
        <authorList>
            <consortium name="The Broad Institute Genomics Platform"/>
            <consortium name="The Broad Institute Genome Sequencing Center for Infectious Disease"/>
            <person name="Wu L."/>
            <person name="Ma J."/>
        </authorList>
    </citation>
    <scope>NUCLEOTIDE SEQUENCE [LARGE SCALE GENOMIC DNA]</scope>
    <source>
        <strain evidence="3">PCU 347</strain>
    </source>
</reference>
<dbReference type="RefSeq" id="WP_381738386.1">
    <property type="nucleotide sequence ID" value="NZ_JBHSDP010000011.1"/>
</dbReference>